<comment type="caution">
    <text evidence="4">The sequence shown here is derived from an EMBL/GenBank/DDBJ whole genome shotgun (WGS) entry which is preliminary data.</text>
</comment>
<dbReference type="EMBL" id="LJZR01000014">
    <property type="protein sequence ID" value="KPQ35134.1"/>
    <property type="molecule type" value="Genomic_DNA"/>
</dbReference>
<dbReference type="PANTHER" id="PTHR30576">
    <property type="entry name" value="COLANIC BIOSYNTHESIS UDP-GLUCOSE LIPID CARRIER TRANSFERASE"/>
    <property type="match status" value="1"/>
</dbReference>
<dbReference type="Proteomes" id="UP000050465">
    <property type="component" value="Unassembled WGS sequence"/>
</dbReference>
<dbReference type="InterPro" id="IPR003362">
    <property type="entry name" value="Bact_transf"/>
</dbReference>
<sequence>MVTTLSVKTPKSSNSAQIQITPDKVTSDRDQAARVAHVARSIQWGAPLPAVTSSFKRTVDITGALVGLAIVAAAVVPIAIAIRMDSPGPILFRQLRYGYKGRPFYIWKFRSMVVNAAAYQHTVKNEASGLIFKNEADPRITRIGRFLRRTSLDELPQFFNVLKGDMSLVGTRPPVLSEVAGYSSHHWQRLAVKPGMTGKWQTSGRSTIKDFEQIVEMDLDYQAKWSVWGDFKIIFKTISVVFGRKDAC</sequence>
<reference evidence="4 5" key="1">
    <citation type="submission" date="2015-09" db="EMBL/GenBank/DDBJ databases">
        <title>Identification and resolution of microdiversity through metagenomic sequencing of parallel consortia.</title>
        <authorList>
            <person name="Nelson W.C."/>
            <person name="Romine M.F."/>
            <person name="Lindemann S.R."/>
        </authorList>
    </citation>
    <scope>NUCLEOTIDE SEQUENCE [LARGE SCALE GENOMIC DNA]</scope>
    <source>
        <strain evidence="4">Ana</strain>
    </source>
</reference>
<gene>
    <name evidence="4" type="ORF">HLUCCA11_11990</name>
</gene>
<feature type="transmembrane region" description="Helical" evidence="2">
    <location>
        <begin position="61"/>
        <end position="82"/>
    </location>
</feature>
<comment type="similarity">
    <text evidence="1">Belongs to the bacterial sugar transferase family.</text>
</comment>
<accession>A0A0P7ZXH5</accession>
<dbReference type="PANTHER" id="PTHR30576:SF10">
    <property type="entry name" value="SLL5057 PROTEIN"/>
    <property type="match status" value="1"/>
</dbReference>
<protein>
    <submittedName>
        <fullName evidence="4">Sugar transferases involved in lipopolysaccharide synthesis</fullName>
    </submittedName>
</protein>
<dbReference type="STRING" id="1666911.HLUCCA11_11990"/>
<dbReference type="GO" id="GO:0016780">
    <property type="term" value="F:phosphotransferase activity, for other substituted phosphate groups"/>
    <property type="evidence" value="ECO:0007669"/>
    <property type="project" value="TreeGrafter"/>
</dbReference>
<evidence type="ECO:0000313" key="5">
    <source>
        <dbReference type="Proteomes" id="UP000050465"/>
    </source>
</evidence>
<dbReference type="AlphaFoldDB" id="A0A0P7ZXH5"/>
<proteinExistence type="inferred from homology"/>
<organism evidence="4 5">
    <name type="scientific">Phormidesmis priestleyi Ana</name>
    <dbReference type="NCBI Taxonomy" id="1666911"/>
    <lineage>
        <taxon>Bacteria</taxon>
        <taxon>Bacillati</taxon>
        <taxon>Cyanobacteriota</taxon>
        <taxon>Cyanophyceae</taxon>
        <taxon>Leptolyngbyales</taxon>
        <taxon>Leptolyngbyaceae</taxon>
        <taxon>Phormidesmis</taxon>
    </lineage>
</organism>
<feature type="domain" description="Bacterial sugar transferase" evidence="3">
    <location>
        <begin position="56"/>
        <end position="242"/>
    </location>
</feature>
<keyword evidence="2" id="KW-0472">Membrane</keyword>
<evidence type="ECO:0000313" key="4">
    <source>
        <dbReference type="EMBL" id="KPQ35134.1"/>
    </source>
</evidence>
<keyword evidence="4" id="KW-0808">Transferase</keyword>
<dbReference type="PATRIC" id="fig|1666911.3.peg.4470"/>
<evidence type="ECO:0000259" key="3">
    <source>
        <dbReference type="Pfam" id="PF02397"/>
    </source>
</evidence>
<evidence type="ECO:0000256" key="1">
    <source>
        <dbReference type="ARBA" id="ARBA00006464"/>
    </source>
</evidence>
<keyword evidence="2" id="KW-1133">Transmembrane helix</keyword>
<name>A0A0P7ZXH5_9CYAN</name>
<keyword evidence="2" id="KW-0812">Transmembrane</keyword>
<evidence type="ECO:0000256" key="2">
    <source>
        <dbReference type="SAM" id="Phobius"/>
    </source>
</evidence>
<dbReference type="Pfam" id="PF02397">
    <property type="entry name" value="Bac_transf"/>
    <property type="match status" value="1"/>
</dbReference>